<dbReference type="GO" id="GO:0032259">
    <property type="term" value="P:methylation"/>
    <property type="evidence" value="ECO:0007669"/>
    <property type="project" value="UniProtKB-KW"/>
</dbReference>
<dbReference type="AlphaFoldDB" id="A0A395U116"/>
<dbReference type="SUPFAM" id="SSF53335">
    <property type="entry name" value="S-adenosyl-L-methionine-dependent methyltransferases"/>
    <property type="match status" value="1"/>
</dbReference>
<dbReference type="GO" id="GO:0043565">
    <property type="term" value="F:sequence-specific DNA binding"/>
    <property type="evidence" value="ECO:0007669"/>
    <property type="project" value="TreeGrafter"/>
</dbReference>
<dbReference type="GO" id="GO:0006298">
    <property type="term" value="P:mismatch repair"/>
    <property type="evidence" value="ECO:0007669"/>
    <property type="project" value="TreeGrafter"/>
</dbReference>
<dbReference type="PANTHER" id="PTHR30481">
    <property type="entry name" value="DNA ADENINE METHYLASE"/>
    <property type="match status" value="1"/>
</dbReference>
<proteinExistence type="inferred from homology"/>
<dbReference type="RefSeq" id="WP_118089264.1">
    <property type="nucleotide sequence ID" value="NZ_JACYSR010000012.1"/>
</dbReference>
<protein>
    <recommendedName>
        <fullName evidence="2">site-specific DNA-methyltransferase (adenine-specific)</fullName>
        <ecNumber evidence="2">2.1.1.72</ecNumber>
    </recommendedName>
</protein>
<dbReference type="PRINTS" id="PR00505">
    <property type="entry name" value="D12N6MTFRASE"/>
</dbReference>
<evidence type="ECO:0000256" key="2">
    <source>
        <dbReference type="ARBA" id="ARBA00011900"/>
    </source>
</evidence>
<organism evidence="7 8">
    <name type="scientific">Vibrio cholerae</name>
    <dbReference type="NCBI Taxonomy" id="666"/>
    <lineage>
        <taxon>Bacteria</taxon>
        <taxon>Pseudomonadati</taxon>
        <taxon>Pseudomonadota</taxon>
        <taxon>Gammaproteobacteria</taxon>
        <taxon>Vibrionales</taxon>
        <taxon>Vibrionaceae</taxon>
        <taxon>Vibrio</taxon>
    </lineage>
</organism>
<comment type="catalytic activity">
    <reaction evidence="6">
        <text>a 2'-deoxyadenosine in DNA + S-adenosyl-L-methionine = an N(6)-methyl-2'-deoxyadenosine in DNA + S-adenosyl-L-homocysteine + H(+)</text>
        <dbReference type="Rhea" id="RHEA:15197"/>
        <dbReference type="Rhea" id="RHEA-COMP:12418"/>
        <dbReference type="Rhea" id="RHEA-COMP:12419"/>
        <dbReference type="ChEBI" id="CHEBI:15378"/>
        <dbReference type="ChEBI" id="CHEBI:57856"/>
        <dbReference type="ChEBI" id="CHEBI:59789"/>
        <dbReference type="ChEBI" id="CHEBI:90615"/>
        <dbReference type="ChEBI" id="CHEBI:90616"/>
        <dbReference type="EC" id="2.1.1.72"/>
    </reaction>
</comment>
<comment type="caution">
    <text evidence="7">The sequence shown here is derived from an EMBL/GenBank/DDBJ whole genome shotgun (WGS) entry which is preliminary data.</text>
</comment>
<accession>A0A395U116</accession>
<keyword evidence="3" id="KW-0489">Methyltransferase</keyword>
<keyword evidence="5" id="KW-0949">S-adenosyl-L-methionine</keyword>
<evidence type="ECO:0000256" key="6">
    <source>
        <dbReference type="ARBA" id="ARBA00047942"/>
    </source>
</evidence>
<gene>
    <name evidence="7" type="ORF">BC353_09795</name>
</gene>
<evidence type="ECO:0000313" key="8">
    <source>
        <dbReference type="Proteomes" id="UP000266701"/>
    </source>
</evidence>
<keyword evidence="4" id="KW-0808">Transferase</keyword>
<evidence type="ECO:0000313" key="7">
    <source>
        <dbReference type="EMBL" id="RGP89844.1"/>
    </source>
</evidence>
<reference evidence="7 8" key="1">
    <citation type="journal article" date="2017" name="Emerg. Infect. Dis.">
        <title>Carbapenemase VCC-1-Producing Vibrio cholerae in Coastal Waters of Germany.</title>
        <authorList>
            <person name="Hammerl J.A."/>
            <person name="Jackel C."/>
            <person name="Bortolaia V."/>
            <person name="Schwartz K."/>
            <person name="Bier N."/>
            <person name="Hendriksen R.S."/>
            <person name="Guerra B."/>
            <person name="Strauch E."/>
        </authorList>
    </citation>
    <scope>NUCLEOTIDE SEQUENCE [LARGE SCALE GENOMIC DNA]</scope>
    <source>
        <strain evidence="7 8">VN-2825</strain>
    </source>
</reference>
<dbReference type="PANTHER" id="PTHR30481:SF3">
    <property type="entry name" value="DNA ADENINE METHYLASE"/>
    <property type="match status" value="1"/>
</dbReference>
<dbReference type="GO" id="GO:0009307">
    <property type="term" value="P:DNA restriction-modification system"/>
    <property type="evidence" value="ECO:0007669"/>
    <property type="project" value="InterPro"/>
</dbReference>
<dbReference type="GO" id="GO:1904047">
    <property type="term" value="F:S-adenosyl-L-methionine binding"/>
    <property type="evidence" value="ECO:0007669"/>
    <property type="project" value="TreeGrafter"/>
</dbReference>
<evidence type="ECO:0000256" key="3">
    <source>
        <dbReference type="ARBA" id="ARBA00022603"/>
    </source>
</evidence>
<dbReference type="InterPro" id="IPR029063">
    <property type="entry name" value="SAM-dependent_MTases_sf"/>
</dbReference>
<evidence type="ECO:0000256" key="1">
    <source>
        <dbReference type="ARBA" id="ARBA00006594"/>
    </source>
</evidence>
<dbReference type="EMBL" id="MCBA01000067">
    <property type="protein sequence ID" value="RGP89844.1"/>
    <property type="molecule type" value="Genomic_DNA"/>
</dbReference>
<dbReference type="GO" id="GO:0009007">
    <property type="term" value="F:site-specific DNA-methyltransferase (adenine-specific) activity"/>
    <property type="evidence" value="ECO:0007669"/>
    <property type="project" value="UniProtKB-EC"/>
</dbReference>
<dbReference type="Proteomes" id="UP000266701">
    <property type="component" value="Unassembled WGS sequence"/>
</dbReference>
<evidence type="ECO:0000256" key="5">
    <source>
        <dbReference type="ARBA" id="ARBA00022691"/>
    </source>
</evidence>
<dbReference type="Gene3D" id="3.40.50.150">
    <property type="entry name" value="Vaccinia Virus protein VP39"/>
    <property type="match status" value="1"/>
</dbReference>
<comment type="similarity">
    <text evidence="1">Belongs to the N(4)/N(6)-methyltransferase family.</text>
</comment>
<dbReference type="NCBIfam" id="TIGR00571">
    <property type="entry name" value="dam"/>
    <property type="match status" value="1"/>
</dbReference>
<dbReference type="InterPro" id="IPR012327">
    <property type="entry name" value="MeTrfase_D12"/>
</dbReference>
<dbReference type="Gene3D" id="1.10.1020.10">
    <property type="entry name" value="Adenine-specific Methyltransferase, Domain 2"/>
    <property type="match status" value="1"/>
</dbReference>
<dbReference type="EC" id="2.1.1.72" evidence="2"/>
<evidence type="ECO:0000256" key="4">
    <source>
        <dbReference type="ARBA" id="ARBA00022679"/>
    </source>
</evidence>
<dbReference type="InterPro" id="IPR023095">
    <property type="entry name" value="Ade_MeTrfase_dom_2"/>
</dbReference>
<name>A0A395U116_VIBCL</name>
<dbReference type="Pfam" id="PF02086">
    <property type="entry name" value="MethyltransfD12"/>
    <property type="match status" value="1"/>
</dbReference>
<sequence length="274" mass="31425">MKPLVKWAGGKTWLAQITHDVFVTQKPKKVIELFAGSAAFSLRNEFRNVTLNDTNRALINLYQQLARGYQIDLDDFKLDETLFYALREELNQALIQNTPLTEREAAIFWYLCKHSFNGLVRQSKKKGTFNMPFGRYKKLATPPDTKQFISVAKEWQFHCGCFSDIDISDADFLLVDPPYEKTFRGYTNDPNIDLPNKIINKLSHYDGAVIITNTLLPNLTALHREAGFKVYKAAVRRSISQKAQSRGQVFELVALRGFSSSQFRHLNQTLLPIE</sequence>